<protein>
    <submittedName>
        <fullName evidence="1">Uncharacterized protein</fullName>
    </submittedName>
</protein>
<reference evidence="1 2" key="1">
    <citation type="journal article" date="2018" name="Biotechnol. Biofuels">
        <title>Integrative visual omics of the white-rot fungus Polyporus brumalis exposes the biotechnological potential of its oxidative enzymes for delignifying raw plant biomass.</title>
        <authorList>
            <person name="Miyauchi S."/>
            <person name="Rancon A."/>
            <person name="Drula E."/>
            <person name="Hage H."/>
            <person name="Chaduli D."/>
            <person name="Favel A."/>
            <person name="Grisel S."/>
            <person name="Henrissat B."/>
            <person name="Herpoel-Gimbert I."/>
            <person name="Ruiz-Duenas F.J."/>
            <person name="Chevret D."/>
            <person name="Hainaut M."/>
            <person name="Lin J."/>
            <person name="Wang M."/>
            <person name="Pangilinan J."/>
            <person name="Lipzen A."/>
            <person name="Lesage-Meessen L."/>
            <person name="Navarro D."/>
            <person name="Riley R."/>
            <person name="Grigoriev I.V."/>
            <person name="Zhou S."/>
            <person name="Raouche S."/>
            <person name="Rosso M.N."/>
        </authorList>
    </citation>
    <scope>NUCLEOTIDE SEQUENCE [LARGE SCALE GENOMIC DNA]</scope>
    <source>
        <strain evidence="1 2">BRFM 1820</strain>
    </source>
</reference>
<sequence>MRIVRASQVPGVGSLCVDGRVAFYLQVQPACSCDDMYIAWPVWRHWRGIAVRSVARGWCVFGTGTSNPASPFSPCSLERPNRLLPSYGSPCPNPPGPLLLFKQHFGMMGRILKPGMRL</sequence>
<keyword evidence="2" id="KW-1185">Reference proteome</keyword>
<evidence type="ECO:0000313" key="2">
    <source>
        <dbReference type="Proteomes" id="UP000256964"/>
    </source>
</evidence>
<proteinExistence type="predicted"/>
<evidence type="ECO:0000313" key="1">
    <source>
        <dbReference type="EMBL" id="RDX43339.1"/>
    </source>
</evidence>
<gene>
    <name evidence="1" type="ORF">OH76DRAFT_1205910</name>
</gene>
<accession>A0A371CSV5</accession>
<dbReference type="EMBL" id="KZ857466">
    <property type="protein sequence ID" value="RDX43339.1"/>
    <property type="molecule type" value="Genomic_DNA"/>
</dbReference>
<organism evidence="1 2">
    <name type="scientific">Lentinus brumalis</name>
    <dbReference type="NCBI Taxonomy" id="2498619"/>
    <lineage>
        <taxon>Eukaryota</taxon>
        <taxon>Fungi</taxon>
        <taxon>Dikarya</taxon>
        <taxon>Basidiomycota</taxon>
        <taxon>Agaricomycotina</taxon>
        <taxon>Agaricomycetes</taxon>
        <taxon>Polyporales</taxon>
        <taxon>Polyporaceae</taxon>
        <taxon>Lentinus</taxon>
    </lineage>
</organism>
<dbReference type="Proteomes" id="UP000256964">
    <property type="component" value="Unassembled WGS sequence"/>
</dbReference>
<dbReference type="AlphaFoldDB" id="A0A371CSV5"/>
<name>A0A371CSV5_9APHY</name>